<keyword evidence="2 5" id="KW-0812">Transmembrane</keyword>
<feature type="domain" description="Integral membrane bound transporter" evidence="6">
    <location>
        <begin position="212"/>
        <end position="335"/>
    </location>
</feature>
<comment type="subcellular location">
    <subcellularLocation>
        <location evidence="1">Membrane</location>
        <topology evidence="1">Multi-pass membrane protein</topology>
    </subcellularLocation>
</comment>
<evidence type="ECO:0000256" key="4">
    <source>
        <dbReference type="ARBA" id="ARBA00023136"/>
    </source>
</evidence>
<feature type="transmembrane region" description="Helical" evidence="5">
    <location>
        <begin position="44"/>
        <end position="61"/>
    </location>
</feature>
<feature type="transmembrane region" description="Helical" evidence="5">
    <location>
        <begin position="239"/>
        <end position="264"/>
    </location>
</feature>
<protein>
    <submittedName>
        <fullName evidence="7">FUSC family protein</fullName>
    </submittedName>
</protein>
<dbReference type="Pfam" id="PF13515">
    <property type="entry name" value="FUSC_2"/>
    <property type="match status" value="1"/>
</dbReference>
<evidence type="ECO:0000256" key="5">
    <source>
        <dbReference type="SAM" id="Phobius"/>
    </source>
</evidence>
<feature type="transmembrane region" description="Helical" evidence="5">
    <location>
        <begin position="93"/>
        <end position="111"/>
    </location>
</feature>
<feature type="transmembrane region" description="Helical" evidence="5">
    <location>
        <begin position="68"/>
        <end position="87"/>
    </location>
</feature>
<evidence type="ECO:0000313" key="8">
    <source>
        <dbReference type="Proteomes" id="UP001611339"/>
    </source>
</evidence>
<feature type="transmembrane region" description="Helical" evidence="5">
    <location>
        <begin position="322"/>
        <end position="343"/>
    </location>
</feature>
<feature type="transmembrane region" description="Helical" evidence="5">
    <location>
        <begin position="21"/>
        <end position="38"/>
    </location>
</feature>
<feature type="transmembrane region" description="Helical" evidence="5">
    <location>
        <begin position="271"/>
        <end position="287"/>
    </location>
</feature>
<keyword evidence="3 5" id="KW-1133">Transmembrane helix</keyword>
<proteinExistence type="predicted"/>
<dbReference type="InterPro" id="IPR049453">
    <property type="entry name" value="Memb_transporter_dom"/>
</dbReference>
<comment type="caution">
    <text evidence="7">The sequence shown here is derived from an EMBL/GenBank/DDBJ whole genome shotgun (WGS) entry which is preliminary data.</text>
</comment>
<feature type="transmembrane region" description="Helical" evidence="5">
    <location>
        <begin position="151"/>
        <end position="171"/>
    </location>
</feature>
<accession>A0ABW7UA77</accession>
<feature type="transmembrane region" description="Helical" evidence="5">
    <location>
        <begin position="198"/>
        <end position="219"/>
    </location>
</feature>
<organism evidence="7 8">
    <name type="scientific">Streptomyces litmocidini</name>
    <dbReference type="NCBI Taxonomy" id="67318"/>
    <lineage>
        <taxon>Bacteria</taxon>
        <taxon>Bacillati</taxon>
        <taxon>Actinomycetota</taxon>
        <taxon>Actinomycetes</taxon>
        <taxon>Kitasatosporales</taxon>
        <taxon>Streptomycetaceae</taxon>
        <taxon>Streptomyces</taxon>
    </lineage>
</organism>
<dbReference type="RefSeq" id="WP_398710451.1">
    <property type="nucleotide sequence ID" value="NZ_JBIRUI010000008.1"/>
</dbReference>
<keyword evidence="4 5" id="KW-0472">Membrane</keyword>
<feature type="transmembrane region" description="Helical" evidence="5">
    <location>
        <begin position="118"/>
        <end position="139"/>
    </location>
</feature>
<evidence type="ECO:0000313" key="7">
    <source>
        <dbReference type="EMBL" id="MFI1715724.1"/>
    </source>
</evidence>
<evidence type="ECO:0000259" key="6">
    <source>
        <dbReference type="Pfam" id="PF13515"/>
    </source>
</evidence>
<name>A0ABW7UA77_9ACTN</name>
<evidence type="ECO:0000256" key="1">
    <source>
        <dbReference type="ARBA" id="ARBA00004141"/>
    </source>
</evidence>
<evidence type="ECO:0000256" key="2">
    <source>
        <dbReference type="ARBA" id="ARBA00022692"/>
    </source>
</evidence>
<evidence type="ECO:0000256" key="3">
    <source>
        <dbReference type="ARBA" id="ARBA00022989"/>
    </source>
</evidence>
<keyword evidence="8" id="KW-1185">Reference proteome</keyword>
<sequence length="365" mass="37860">MAGLEASAIFKINPQGFNLRRGVSILLVMLLPLVVLGALREEKYFVSVALGALFTGLCDPGGRYSYRAPRLAVIAVSGALLTALGYWLGAQAWGWVVLAAFLVTVLAGLAVTYGTHRFVAALLLNVWFLIALALPGAYRADGVHTSAWPQALAWLIGSALMIGYIGLMWLAGGRSGRQQTGAELLPGDTTPMPLSRKVIMYAMIRAVAVAAAVAIAFGLDVPNADWMPVAALVAMKPSLGQSALVAAQRLTGTVIGAVLAAVVLLGVDNKVAMGAIIVVLGGLAGAIRAVNYTWYIAAVAGTVLIAEGLPHPTDLAEEARRIGFTFAGVGIAVVVTYLAGLLAKRTSADDRPPRAAAPAGRAGQR</sequence>
<gene>
    <name evidence="7" type="ORF">ACH407_19390</name>
</gene>
<dbReference type="EMBL" id="JBIRUI010000008">
    <property type="protein sequence ID" value="MFI1715724.1"/>
    <property type="molecule type" value="Genomic_DNA"/>
</dbReference>
<reference evidence="7 8" key="1">
    <citation type="submission" date="2024-10" db="EMBL/GenBank/DDBJ databases">
        <title>The Natural Products Discovery Center: Release of the First 8490 Sequenced Strains for Exploring Actinobacteria Biosynthetic Diversity.</title>
        <authorList>
            <person name="Kalkreuter E."/>
            <person name="Kautsar S.A."/>
            <person name="Yang D."/>
            <person name="Bader C.D."/>
            <person name="Teijaro C.N."/>
            <person name="Fluegel L."/>
            <person name="Davis C.M."/>
            <person name="Simpson J.R."/>
            <person name="Lauterbach L."/>
            <person name="Steele A.D."/>
            <person name="Gui C."/>
            <person name="Meng S."/>
            <person name="Li G."/>
            <person name="Viehrig K."/>
            <person name="Ye F."/>
            <person name="Su P."/>
            <person name="Kiefer A.F."/>
            <person name="Nichols A."/>
            <person name="Cepeda A.J."/>
            <person name="Yan W."/>
            <person name="Fan B."/>
            <person name="Jiang Y."/>
            <person name="Adhikari A."/>
            <person name="Zheng C.-J."/>
            <person name="Schuster L."/>
            <person name="Cowan T.M."/>
            <person name="Smanski M.J."/>
            <person name="Chevrette M.G."/>
            <person name="De Carvalho L.P.S."/>
            <person name="Shen B."/>
        </authorList>
    </citation>
    <scope>NUCLEOTIDE SEQUENCE [LARGE SCALE GENOMIC DNA]</scope>
    <source>
        <strain evidence="7 8">NPDC020602</strain>
    </source>
</reference>
<dbReference type="Proteomes" id="UP001611339">
    <property type="component" value="Unassembled WGS sequence"/>
</dbReference>